<dbReference type="Gene3D" id="3.90.1150.150">
    <property type="match status" value="1"/>
</dbReference>
<accession>A0A2N6UJN5</accession>
<feature type="domain" description="Orn/Lys/Arg decarboxylases family 1 pyridoxal-P attachment site" evidence="6">
    <location>
        <begin position="5"/>
        <end position="252"/>
    </location>
</feature>
<dbReference type="Pfam" id="PF03711">
    <property type="entry name" value="OKR_DC_1_C"/>
    <property type="match status" value="1"/>
</dbReference>
<protein>
    <submittedName>
        <fullName evidence="8">Decarboxylase</fullName>
    </submittedName>
</protein>
<evidence type="ECO:0000259" key="7">
    <source>
        <dbReference type="Pfam" id="PF03711"/>
    </source>
</evidence>
<feature type="domain" description="Orn/Lys/Arg decarboxylase C-terminal" evidence="7">
    <location>
        <begin position="375"/>
        <end position="431"/>
    </location>
</feature>
<dbReference type="EMBL" id="PNHP01000002">
    <property type="protein sequence ID" value="PMC81882.1"/>
    <property type="molecule type" value="Genomic_DNA"/>
</dbReference>
<dbReference type="Proteomes" id="UP000235658">
    <property type="component" value="Unassembled WGS sequence"/>
</dbReference>
<dbReference type="InterPro" id="IPR008286">
    <property type="entry name" value="Prn/Lys/Arg_de-COase_C"/>
</dbReference>
<keyword evidence="4" id="KW-0663">Pyridoxal phosphate</keyword>
<dbReference type="GO" id="GO:0016831">
    <property type="term" value="F:carboxy-lyase activity"/>
    <property type="evidence" value="ECO:0007669"/>
    <property type="project" value="UniProtKB-KW"/>
</dbReference>
<evidence type="ECO:0000256" key="5">
    <source>
        <dbReference type="ARBA" id="ARBA00023239"/>
    </source>
</evidence>
<dbReference type="Gene3D" id="3.90.105.10">
    <property type="entry name" value="Molybdopterin biosynthesis moea protein, domain 2"/>
    <property type="match status" value="1"/>
</dbReference>
<evidence type="ECO:0000256" key="3">
    <source>
        <dbReference type="ARBA" id="ARBA00022793"/>
    </source>
</evidence>
<dbReference type="Pfam" id="PF01276">
    <property type="entry name" value="OKR_DC_1"/>
    <property type="match status" value="1"/>
</dbReference>
<organism evidence="8 9">
    <name type="scientific">Anaerococcus hydrogenalis</name>
    <dbReference type="NCBI Taxonomy" id="33029"/>
    <lineage>
        <taxon>Bacteria</taxon>
        <taxon>Bacillati</taxon>
        <taxon>Bacillota</taxon>
        <taxon>Tissierellia</taxon>
        <taxon>Tissierellales</taxon>
        <taxon>Peptoniphilaceae</taxon>
        <taxon>Anaerococcus</taxon>
    </lineage>
</organism>
<evidence type="ECO:0000313" key="8">
    <source>
        <dbReference type="EMBL" id="PMC81882.1"/>
    </source>
</evidence>
<dbReference type="PANTHER" id="PTHR43277">
    <property type="entry name" value="ARGININE DECARBOXYLASE"/>
    <property type="match status" value="1"/>
</dbReference>
<dbReference type="AlphaFoldDB" id="A0A2N6UJN5"/>
<dbReference type="SUPFAM" id="SSF53383">
    <property type="entry name" value="PLP-dependent transferases"/>
    <property type="match status" value="1"/>
</dbReference>
<dbReference type="InterPro" id="IPR052357">
    <property type="entry name" value="Orn_Lys_Arg_decarboxylase-I"/>
</dbReference>
<evidence type="ECO:0000256" key="2">
    <source>
        <dbReference type="ARBA" id="ARBA00010671"/>
    </source>
</evidence>
<proteinExistence type="inferred from homology"/>
<dbReference type="InterPro" id="IPR000310">
    <property type="entry name" value="Orn/Lys/Arg_deCO2ase_major_dom"/>
</dbReference>
<name>A0A2N6UJN5_9FIRM</name>
<dbReference type="GeneID" id="84578300"/>
<dbReference type="InterPro" id="IPR015421">
    <property type="entry name" value="PyrdxlP-dep_Trfase_major"/>
</dbReference>
<keyword evidence="3" id="KW-0210">Decarboxylase</keyword>
<evidence type="ECO:0000313" key="9">
    <source>
        <dbReference type="Proteomes" id="UP000235658"/>
    </source>
</evidence>
<evidence type="ECO:0000256" key="1">
    <source>
        <dbReference type="ARBA" id="ARBA00001933"/>
    </source>
</evidence>
<dbReference type="InterPro" id="IPR015424">
    <property type="entry name" value="PyrdxlP-dep_Trfase"/>
</dbReference>
<evidence type="ECO:0000259" key="6">
    <source>
        <dbReference type="Pfam" id="PF01276"/>
    </source>
</evidence>
<dbReference type="Gene3D" id="3.40.640.10">
    <property type="entry name" value="Type I PLP-dependent aspartate aminotransferase-like (Major domain)"/>
    <property type="match status" value="1"/>
</dbReference>
<sequence>MLNEKLDIYIKDDYYPFHMPGHKRNNNILNKKLSYQRDITEIRNFDNLNDPKTIFKDMEDKLKEIYKASDFIISTNGSTCGILSSLRTLTKDNKKILVQRNSHKSVFNAIEVFDLDFDFIGVKTDENDMAYDIDYKDLEEKINKNSYSLIFITSPSYEGYMVDLKKIKKLIEDKNIYLLVDIAHGSHTILSEYEKNFTYDLAITSFHKNLSALTPASGIIVKNKNIDIKELRRNMAIFQTSSPSYLISESIDDMIENFPIFFRLWDNLLDNLNDLYKIKLKHLKFINSDKKDLSKIVISCKNTNINGNDLADLIYKEKIEIEMATTSYVILISSIFDTKKGFERLKSALIKIDSSLEYKKSNFKFYFLDSEKKYSINEALNKNISKISLDKAQNKVSGSYIYAYPPGIPLLLPGEIINKDIIDQIKYLDMMGVDLSIDDFEIPIID</sequence>
<evidence type="ECO:0000256" key="4">
    <source>
        <dbReference type="ARBA" id="ARBA00022898"/>
    </source>
</evidence>
<dbReference type="PANTHER" id="PTHR43277:SF4">
    <property type="entry name" value="ARGININE DECARBOXYLASE"/>
    <property type="match status" value="1"/>
</dbReference>
<comment type="cofactor">
    <cofactor evidence="1">
        <name>pyridoxal 5'-phosphate</name>
        <dbReference type="ChEBI" id="CHEBI:597326"/>
    </cofactor>
</comment>
<reference evidence="8 9" key="1">
    <citation type="submission" date="2017-09" db="EMBL/GenBank/DDBJ databases">
        <title>Bacterial strain isolated from the female urinary microbiota.</title>
        <authorList>
            <person name="Thomas-White K."/>
            <person name="Kumar N."/>
            <person name="Forster S."/>
            <person name="Putonti C."/>
            <person name="Lawley T."/>
            <person name="Wolfe A.J."/>
        </authorList>
    </citation>
    <scope>NUCLEOTIDE SEQUENCE [LARGE SCALE GENOMIC DNA]</scope>
    <source>
        <strain evidence="8 9">UMB0204</strain>
    </source>
</reference>
<gene>
    <name evidence="8" type="ORF">CJ192_03800</name>
</gene>
<comment type="caution">
    <text evidence="8">The sequence shown here is derived from an EMBL/GenBank/DDBJ whole genome shotgun (WGS) entry which is preliminary data.</text>
</comment>
<comment type="similarity">
    <text evidence="2">Belongs to the Orn/Lys/Arg decarboxylase class-I family.</text>
</comment>
<keyword evidence="5" id="KW-0456">Lyase</keyword>
<dbReference type="RefSeq" id="WP_102197833.1">
    <property type="nucleotide sequence ID" value="NZ_PNHP01000002.1"/>
</dbReference>